<dbReference type="InterPro" id="IPR050250">
    <property type="entry name" value="Macrolide_Exporter_MacB"/>
</dbReference>
<dbReference type="AlphaFoldDB" id="A0A2Z3L9R7"/>
<feature type="transmembrane region" description="Helical" evidence="7">
    <location>
        <begin position="362"/>
        <end position="382"/>
    </location>
</feature>
<dbReference type="InterPro" id="IPR003838">
    <property type="entry name" value="ABC3_permease_C"/>
</dbReference>
<dbReference type="GO" id="GO:0005524">
    <property type="term" value="F:ATP binding"/>
    <property type="evidence" value="ECO:0007669"/>
    <property type="project" value="UniProtKB-KW"/>
</dbReference>
<evidence type="ECO:0000256" key="6">
    <source>
        <dbReference type="ARBA" id="ARBA00038076"/>
    </source>
</evidence>
<dbReference type="KEGG" id="cher:DK880_00966"/>
<keyword evidence="3 7" id="KW-0812">Transmembrane</keyword>
<keyword evidence="10" id="KW-0067">ATP-binding</keyword>
<evidence type="ECO:0000256" key="5">
    <source>
        <dbReference type="ARBA" id="ARBA00023136"/>
    </source>
</evidence>
<dbReference type="GO" id="GO:0005886">
    <property type="term" value="C:plasma membrane"/>
    <property type="evidence" value="ECO:0007669"/>
    <property type="project" value="UniProtKB-SubCell"/>
</dbReference>
<dbReference type="GO" id="GO:0022857">
    <property type="term" value="F:transmembrane transporter activity"/>
    <property type="evidence" value="ECO:0007669"/>
    <property type="project" value="TreeGrafter"/>
</dbReference>
<protein>
    <submittedName>
        <fullName evidence="10">Macrolide export ATP-binding/permease protein MacB</fullName>
        <ecNumber evidence="10">3.6.3.-</ecNumber>
    </submittedName>
</protein>
<feature type="transmembrane region" description="Helical" evidence="7">
    <location>
        <begin position="312"/>
        <end position="342"/>
    </location>
</feature>
<evidence type="ECO:0000256" key="4">
    <source>
        <dbReference type="ARBA" id="ARBA00022989"/>
    </source>
</evidence>
<evidence type="ECO:0000259" key="8">
    <source>
        <dbReference type="Pfam" id="PF02687"/>
    </source>
</evidence>
<sequence length="399" mass="44662">MIDYQIFIEPYKSLRQHTIRTCFTGFGVLWAMLLLVLFQGISNGYYKGLTKSFSDFNKDVLNISINPSSAKRLKLTKTVATSLTQGLPFFECAVPVLETTSFLIHETEKEESSIIGIETNYAAIHDLKIVEGRFFTQRHIQAGLPICLLSKQTKMNLFGEEMAIGKSIWLHNTAVHVIGIVEIMGRKENENIALIPDTFFNTLFPTQTITKMVSVLKPKQDISSIQAKTKNYLNRQLQIQDKDTINIYIPYTKETKRFKILFLVIQGFTWFISGCLLLSGVVGVSNMMLVVVRERTKELAIRKVVGASTKHIVLLILLESIIIHVLAGMVGMGLGIGLLKWANQCLLPIMKLYDIAHVELKYATALAALAVLLIASCLAAIIPAKRALYIKPIDALNNE</sequence>
<name>A0A2Z3L9R7_9BACT</name>
<dbReference type="Pfam" id="PF12704">
    <property type="entry name" value="MacB_PCD"/>
    <property type="match status" value="1"/>
</dbReference>
<evidence type="ECO:0000256" key="3">
    <source>
        <dbReference type="ARBA" id="ARBA00022692"/>
    </source>
</evidence>
<feature type="transmembrane region" description="Helical" evidence="7">
    <location>
        <begin position="268"/>
        <end position="292"/>
    </location>
</feature>
<keyword evidence="2" id="KW-1003">Cell membrane</keyword>
<evidence type="ECO:0000259" key="9">
    <source>
        <dbReference type="Pfam" id="PF12704"/>
    </source>
</evidence>
<dbReference type="EMBL" id="CP029619">
    <property type="protein sequence ID" value="AWN82263.1"/>
    <property type="molecule type" value="Genomic_DNA"/>
</dbReference>
<dbReference type="RefSeq" id="WP_109997637.1">
    <property type="nucleotide sequence ID" value="NZ_CP029619.1"/>
</dbReference>
<evidence type="ECO:0000256" key="2">
    <source>
        <dbReference type="ARBA" id="ARBA00022475"/>
    </source>
</evidence>
<keyword evidence="10" id="KW-0378">Hydrolase</keyword>
<dbReference type="Pfam" id="PF02687">
    <property type="entry name" value="FtsX"/>
    <property type="match status" value="1"/>
</dbReference>
<keyword evidence="10" id="KW-0547">Nucleotide-binding</keyword>
<dbReference type="PANTHER" id="PTHR30572:SF4">
    <property type="entry name" value="ABC TRANSPORTER PERMEASE YTRF"/>
    <property type="match status" value="1"/>
</dbReference>
<feature type="transmembrane region" description="Helical" evidence="7">
    <location>
        <begin position="21"/>
        <end position="41"/>
    </location>
</feature>
<organism evidence="10 11">
    <name type="scientific">Candidatus Cardinium hertigii</name>
    <dbReference type="NCBI Taxonomy" id="247481"/>
    <lineage>
        <taxon>Bacteria</taxon>
        <taxon>Pseudomonadati</taxon>
        <taxon>Bacteroidota</taxon>
        <taxon>Cytophagia</taxon>
        <taxon>Cytophagales</taxon>
        <taxon>Amoebophilaceae</taxon>
        <taxon>Candidatus Cardinium</taxon>
    </lineage>
</organism>
<evidence type="ECO:0000313" key="11">
    <source>
        <dbReference type="Proteomes" id="UP000245872"/>
    </source>
</evidence>
<accession>A0A2Z3L9R7</accession>
<feature type="domain" description="ABC3 transporter permease C-terminal" evidence="8">
    <location>
        <begin position="270"/>
        <end position="392"/>
    </location>
</feature>
<dbReference type="Proteomes" id="UP000245872">
    <property type="component" value="Chromosome"/>
</dbReference>
<dbReference type="OrthoDB" id="9770036at2"/>
<keyword evidence="4 7" id="KW-1133">Transmembrane helix</keyword>
<dbReference type="GO" id="GO:0016787">
    <property type="term" value="F:hydrolase activity"/>
    <property type="evidence" value="ECO:0007669"/>
    <property type="project" value="UniProtKB-KW"/>
</dbReference>
<keyword evidence="11" id="KW-1185">Reference proteome</keyword>
<evidence type="ECO:0000256" key="7">
    <source>
        <dbReference type="SAM" id="Phobius"/>
    </source>
</evidence>
<dbReference type="PANTHER" id="PTHR30572">
    <property type="entry name" value="MEMBRANE COMPONENT OF TRANSPORTER-RELATED"/>
    <property type="match status" value="1"/>
</dbReference>
<comment type="subcellular location">
    <subcellularLocation>
        <location evidence="1">Cell membrane</location>
        <topology evidence="1">Multi-pass membrane protein</topology>
    </subcellularLocation>
</comment>
<gene>
    <name evidence="10" type="primary">macB_1</name>
    <name evidence="10" type="ORF">DK880_00966</name>
</gene>
<evidence type="ECO:0000313" key="10">
    <source>
        <dbReference type="EMBL" id="AWN82263.1"/>
    </source>
</evidence>
<evidence type="ECO:0000256" key="1">
    <source>
        <dbReference type="ARBA" id="ARBA00004651"/>
    </source>
</evidence>
<feature type="domain" description="MacB-like periplasmic core" evidence="9">
    <location>
        <begin position="24"/>
        <end position="231"/>
    </location>
</feature>
<proteinExistence type="inferred from homology"/>
<dbReference type="InterPro" id="IPR025857">
    <property type="entry name" value="MacB_PCD"/>
</dbReference>
<comment type="similarity">
    <text evidence="6">Belongs to the ABC-4 integral membrane protein family.</text>
</comment>
<dbReference type="EC" id="3.6.3.-" evidence="10"/>
<reference evidence="10 11" key="1">
    <citation type="submission" date="2018-05" db="EMBL/GenBank/DDBJ databases">
        <title>Candidatus Cardinium hertigii Genome Assembly.</title>
        <authorList>
            <person name="Showmaker K.C."/>
            <person name="Walden K.O."/>
            <person name="Fields C.J."/>
            <person name="Lambert K.N."/>
            <person name="Hudson M.E."/>
        </authorList>
    </citation>
    <scope>NUCLEOTIDE SEQUENCE [LARGE SCALE GENOMIC DNA]</scope>
    <source>
        <strain evidence="11">cHgTN10</strain>
    </source>
</reference>
<keyword evidence="5 7" id="KW-0472">Membrane</keyword>